<sequence>MASLDQLVRQGWVEIKLWQLLEWYEVEELGSEVFGDVQERYFSIGGDADLHVYDSGNFLLVKNDRLMSLTTKLSELRRAQDDSVVEFPTKMPTQ</sequence>
<name>A0A844HNM9_9RHOB</name>
<evidence type="ECO:0000313" key="2">
    <source>
        <dbReference type="Proteomes" id="UP000449846"/>
    </source>
</evidence>
<keyword evidence="2" id="KW-1185">Reference proteome</keyword>
<reference evidence="1 2" key="1">
    <citation type="submission" date="2019-11" db="EMBL/GenBank/DDBJ databases">
        <authorList>
            <person name="Dong K."/>
        </authorList>
    </citation>
    <scope>NUCLEOTIDE SEQUENCE [LARGE SCALE GENOMIC DNA]</scope>
    <source>
        <strain evidence="1 2">NBRC 112902</strain>
    </source>
</reference>
<evidence type="ECO:0000313" key="1">
    <source>
        <dbReference type="EMBL" id="MTH61466.1"/>
    </source>
</evidence>
<protein>
    <submittedName>
        <fullName evidence="1">Uncharacterized protein</fullName>
    </submittedName>
</protein>
<dbReference type="AlphaFoldDB" id="A0A844HNM9"/>
<dbReference type="EMBL" id="WMIG01000016">
    <property type="protein sequence ID" value="MTH61466.1"/>
    <property type="molecule type" value="Genomic_DNA"/>
</dbReference>
<dbReference type="Proteomes" id="UP000449846">
    <property type="component" value="Unassembled WGS sequence"/>
</dbReference>
<gene>
    <name evidence="1" type="ORF">GL300_19820</name>
</gene>
<accession>A0A844HNM9</accession>
<proteinExistence type="predicted"/>
<comment type="caution">
    <text evidence="1">The sequence shown here is derived from an EMBL/GenBank/DDBJ whole genome shotgun (WGS) entry which is preliminary data.</text>
</comment>
<dbReference type="RefSeq" id="WP_155041423.1">
    <property type="nucleotide sequence ID" value="NZ_WMIG01000016.1"/>
</dbReference>
<organism evidence="1 2">
    <name type="scientific">Paracoccus litorisediminis</name>
    <dbReference type="NCBI Taxonomy" id="2006130"/>
    <lineage>
        <taxon>Bacteria</taxon>
        <taxon>Pseudomonadati</taxon>
        <taxon>Pseudomonadota</taxon>
        <taxon>Alphaproteobacteria</taxon>
        <taxon>Rhodobacterales</taxon>
        <taxon>Paracoccaceae</taxon>
        <taxon>Paracoccus</taxon>
    </lineage>
</organism>